<dbReference type="FunFam" id="3.80.30.20:FF:000001">
    <property type="entry name" value="tRNA-2-methylthio-N(6)-dimethylallyladenosine synthase 2"/>
    <property type="match status" value="1"/>
</dbReference>
<dbReference type="InterPro" id="IPR013848">
    <property type="entry name" value="Methylthiotransferase_N"/>
</dbReference>
<evidence type="ECO:0000259" key="17">
    <source>
        <dbReference type="PROSITE" id="PS51918"/>
    </source>
</evidence>
<keyword evidence="5 14" id="KW-0949">S-adenosyl-L-methionine</keyword>
<dbReference type="EMBL" id="UGJJ01000002">
    <property type="protein sequence ID" value="STR02996.1"/>
    <property type="molecule type" value="Genomic_DNA"/>
</dbReference>
<feature type="binding site" evidence="14">
    <location>
        <position position="161"/>
    </location>
    <ligand>
        <name>[4Fe-4S] cluster</name>
        <dbReference type="ChEBI" id="CHEBI:49883"/>
        <label>2</label>
        <note>4Fe-4S-S-AdoMet</note>
    </ligand>
</feature>
<feature type="binding site" evidence="14">
    <location>
        <position position="164"/>
    </location>
    <ligand>
        <name>[4Fe-4S] cluster</name>
        <dbReference type="ChEBI" id="CHEBI:49883"/>
        <label>2</label>
        <note>4Fe-4S-S-AdoMet</note>
    </ligand>
</feature>
<feature type="domain" description="Radical SAM core" evidence="17">
    <location>
        <begin position="143"/>
        <end position="375"/>
    </location>
</feature>
<comment type="similarity">
    <text evidence="14">Belongs to the methylthiotransferase family. MiaB subfamily.</text>
</comment>
<feature type="binding site" evidence="14">
    <location>
        <position position="157"/>
    </location>
    <ligand>
        <name>[4Fe-4S] cluster</name>
        <dbReference type="ChEBI" id="CHEBI:49883"/>
        <label>2</label>
        <note>4Fe-4S-S-AdoMet</note>
    </ligand>
</feature>
<comment type="cofactor">
    <cofactor evidence="14">
        <name>[4Fe-4S] cluster</name>
        <dbReference type="ChEBI" id="CHEBI:49883"/>
    </cofactor>
    <text evidence="14">Binds 2 [4Fe-4S] clusters. One cluster is coordinated with 3 cysteines and an exchangeable S-adenosyl-L-methionine.</text>
</comment>
<evidence type="ECO:0000259" key="16">
    <source>
        <dbReference type="PROSITE" id="PS51449"/>
    </source>
</evidence>
<dbReference type="InterPro" id="IPR020612">
    <property type="entry name" value="Methylthiotransferase_CS"/>
</dbReference>
<dbReference type="AlphaFoldDB" id="A0A377R3C0"/>
<comment type="catalytic activity">
    <reaction evidence="13">
        <text>N(6)-dimethylallyladenosine(37) in tRNA + (sulfur carrier)-SH + AH2 + 2 S-adenosyl-L-methionine = 2-methylsulfanyl-N(6)-dimethylallyladenosine(37) in tRNA + (sulfur carrier)-H + 5'-deoxyadenosine + L-methionine + A + S-adenosyl-L-homocysteine + 2 H(+)</text>
        <dbReference type="Rhea" id="RHEA:37067"/>
        <dbReference type="Rhea" id="RHEA-COMP:10375"/>
        <dbReference type="Rhea" id="RHEA-COMP:10376"/>
        <dbReference type="Rhea" id="RHEA-COMP:14737"/>
        <dbReference type="Rhea" id="RHEA-COMP:14739"/>
        <dbReference type="ChEBI" id="CHEBI:13193"/>
        <dbReference type="ChEBI" id="CHEBI:15378"/>
        <dbReference type="ChEBI" id="CHEBI:17319"/>
        <dbReference type="ChEBI" id="CHEBI:17499"/>
        <dbReference type="ChEBI" id="CHEBI:29917"/>
        <dbReference type="ChEBI" id="CHEBI:57844"/>
        <dbReference type="ChEBI" id="CHEBI:57856"/>
        <dbReference type="ChEBI" id="CHEBI:59789"/>
        <dbReference type="ChEBI" id="CHEBI:64428"/>
        <dbReference type="ChEBI" id="CHEBI:74415"/>
        <dbReference type="ChEBI" id="CHEBI:74417"/>
        <dbReference type="EC" id="2.8.4.3"/>
    </reaction>
    <physiologicalReaction direction="left-to-right" evidence="13">
        <dbReference type="Rhea" id="RHEA:37068"/>
    </physiologicalReaction>
</comment>
<dbReference type="InterPro" id="IPR006463">
    <property type="entry name" value="MiaB_methiolase"/>
</dbReference>
<dbReference type="GO" id="GO:0046872">
    <property type="term" value="F:metal ion binding"/>
    <property type="evidence" value="ECO:0007669"/>
    <property type="project" value="UniProtKB-KW"/>
</dbReference>
<evidence type="ECO:0000256" key="7">
    <source>
        <dbReference type="ARBA" id="ARBA00022723"/>
    </source>
</evidence>
<dbReference type="FunFam" id="3.40.50.12160:FF:000001">
    <property type="entry name" value="tRNA-2-methylthio-N(6)-dimethylallyladenosine synthase"/>
    <property type="match status" value="1"/>
</dbReference>
<keyword evidence="9 14" id="KW-0411">Iron-sulfur</keyword>
<dbReference type="Pfam" id="PF04055">
    <property type="entry name" value="Radical_SAM"/>
    <property type="match status" value="1"/>
</dbReference>
<dbReference type="InterPro" id="IPR002792">
    <property type="entry name" value="TRAM_dom"/>
</dbReference>
<evidence type="ECO:0000256" key="1">
    <source>
        <dbReference type="ARBA" id="ARBA00003234"/>
    </source>
</evidence>
<proteinExistence type="inferred from homology"/>
<dbReference type="RefSeq" id="WP_115308868.1">
    <property type="nucleotide sequence ID" value="NZ_UGJJ01000002.1"/>
</dbReference>
<keyword evidence="19" id="KW-1185">Reference proteome</keyword>
<evidence type="ECO:0000259" key="15">
    <source>
        <dbReference type="PROSITE" id="PS50926"/>
    </source>
</evidence>
<dbReference type="PANTHER" id="PTHR43020:SF2">
    <property type="entry name" value="MITOCHONDRIAL TRNA METHYLTHIOTRANSFERASE CDK5RAP1"/>
    <property type="match status" value="1"/>
</dbReference>
<accession>A0A377R3C0</accession>
<dbReference type="InterPro" id="IPR023404">
    <property type="entry name" value="rSAM_horseshoe"/>
</dbReference>
<comment type="function">
    <text evidence="1 14">Catalyzes the methylthiolation of N6-(dimethylallyl)adenosine (i(6)A), leading to the formation of 2-methylthio-N6-(dimethylallyl)adenosine (ms(2)i(6)A) at position 37 in tRNAs that read codons beginning with uridine.</text>
</comment>
<dbReference type="NCBIfam" id="TIGR00089">
    <property type="entry name" value="MiaB/RimO family radical SAM methylthiotransferase"/>
    <property type="match status" value="1"/>
</dbReference>
<evidence type="ECO:0000256" key="3">
    <source>
        <dbReference type="ARBA" id="ARBA00022490"/>
    </source>
</evidence>
<dbReference type="InterPro" id="IPR038135">
    <property type="entry name" value="Methylthiotransferase_N_sf"/>
</dbReference>
<dbReference type="PROSITE" id="PS51449">
    <property type="entry name" value="MTTASE_N"/>
    <property type="match status" value="1"/>
</dbReference>
<evidence type="ECO:0000313" key="18">
    <source>
        <dbReference type="EMBL" id="STR02996.1"/>
    </source>
</evidence>
<dbReference type="PANTHER" id="PTHR43020">
    <property type="entry name" value="CDK5 REGULATORY SUBUNIT-ASSOCIATED PROTEIN 1"/>
    <property type="match status" value="1"/>
</dbReference>
<reference evidence="18 19" key="1">
    <citation type="submission" date="2018-06" db="EMBL/GenBank/DDBJ databases">
        <authorList>
            <consortium name="Pathogen Informatics"/>
            <person name="Doyle S."/>
        </authorList>
    </citation>
    <scope>NUCLEOTIDE SEQUENCE [LARGE SCALE GENOMIC DNA]</scope>
    <source>
        <strain evidence="18 19">NCTC13336</strain>
    </source>
</reference>
<evidence type="ECO:0000256" key="14">
    <source>
        <dbReference type="HAMAP-Rule" id="MF_01864"/>
    </source>
</evidence>
<dbReference type="GO" id="GO:0005829">
    <property type="term" value="C:cytosol"/>
    <property type="evidence" value="ECO:0007669"/>
    <property type="project" value="TreeGrafter"/>
</dbReference>
<evidence type="ECO:0000256" key="4">
    <source>
        <dbReference type="ARBA" id="ARBA00022679"/>
    </source>
</evidence>
<comment type="subunit">
    <text evidence="14">Monomer.</text>
</comment>
<dbReference type="InterPro" id="IPR007197">
    <property type="entry name" value="rSAM"/>
</dbReference>
<dbReference type="SMART" id="SM00729">
    <property type="entry name" value="Elp3"/>
    <property type="match status" value="1"/>
</dbReference>
<keyword evidence="6 14" id="KW-0819">tRNA processing</keyword>
<feature type="binding site" evidence="14">
    <location>
        <position position="11"/>
    </location>
    <ligand>
        <name>[4Fe-4S] cluster</name>
        <dbReference type="ChEBI" id="CHEBI:49883"/>
        <label>1</label>
    </ligand>
</feature>
<dbReference type="SFLD" id="SFLDG01061">
    <property type="entry name" value="methylthiotransferase"/>
    <property type="match status" value="1"/>
</dbReference>
<evidence type="ECO:0000256" key="2">
    <source>
        <dbReference type="ARBA" id="ARBA00022485"/>
    </source>
</evidence>
<evidence type="ECO:0000256" key="6">
    <source>
        <dbReference type="ARBA" id="ARBA00022694"/>
    </source>
</evidence>
<dbReference type="GO" id="GO:0051539">
    <property type="term" value="F:4 iron, 4 sulfur cluster binding"/>
    <property type="evidence" value="ECO:0007669"/>
    <property type="project" value="UniProtKB-UniRule"/>
</dbReference>
<dbReference type="HAMAP" id="MF_01864">
    <property type="entry name" value="tRNA_metthiotr_MiaB"/>
    <property type="match status" value="1"/>
</dbReference>
<dbReference type="SFLD" id="SFLDG01082">
    <property type="entry name" value="B12-binding_domain_containing"/>
    <property type="match status" value="1"/>
</dbReference>
<evidence type="ECO:0000256" key="11">
    <source>
        <dbReference type="ARBA" id="ARBA00050926"/>
    </source>
</evidence>
<evidence type="ECO:0000256" key="5">
    <source>
        <dbReference type="ARBA" id="ARBA00022691"/>
    </source>
</evidence>
<feature type="binding site" evidence="14">
    <location>
        <position position="49"/>
    </location>
    <ligand>
        <name>[4Fe-4S] cluster</name>
        <dbReference type="ChEBI" id="CHEBI:49883"/>
        <label>1</label>
    </ligand>
</feature>
<evidence type="ECO:0000256" key="12">
    <source>
        <dbReference type="ARBA" id="ARBA00052380"/>
    </source>
</evidence>
<sequence length="443" mass="49501">MKKVFIRTFGCQMNEYDSEKMLAVLEEEHGGIEQVAAPDDADIILFNTCSVREKAQEKVFSDLGRVKPIKEKNPHVIIGVAGCVASQEGENIVKRAPYVDVVFGPQTFHRLPKMIADKETTGYAQVDVSFPEIEKFDHLPPVRVEGGSAFISVMEGCSKYCSFCVVPYTRGEEFSRPLNDVLTEIAGLAQQGVKEINLLGQNVNAYRGEMDNGGICDFATLLRIVHEIPGIERLRFTTSHPREFTDAIIECYRDLPKLVSHLHLPIQSGSDRVLSAMKRGYTALEYKSIIRKLRAIRPDLCLSSDFIVGFPGETEREFEQTLKLVKDIAFDLSFVFIYSPRPGTPASNLPDNTPHAEKVRRLEALNEVIEAETARINQTMVGTVQRCLVEGISKKDPDQLQARTANNRVVNFTGVPSLIKQMVEIEITEAFTFSLRGKLVADS</sequence>
<dbReference type="SUPFAM" id="SSF102114">
    <property type="entry name" value="Radical SAM enzymes"/>
    <property type="match status" value="1"/>
</dbReference>
<dbReference type="PROSITE" id="PS50926">
    <property type="entry name" value="TRAM"/>
    <property type="match status" value="1"/>
</dbReference>
<dbReference type="NCBIfam" id="TIGR01574">
    <property type="entry name" value="miaB-methiolase"/>
    <property type="match status" value="1"/>
</dbReference>
<name>A0A377R3C0_9NEIS</name>
<dbReference type="Pfam" id="PF00919">
    <property type="entry name" value="UPF0004"/>
    <property type="match status" value="1"/>
</dbReference>
<keyword evidence="3 14" id="KW-0963">Cytoplasm</keyword>
<feature type="domain" description="MTTase N-terminal" evidence="16">
    <location>
        <begin position="2"/>
        <end position="120"/>
    </location>
</feature>
<dbReference type="Gene3D" id="3.80.30.20">
    <property type="entry name" value="tm_1862 like domain"/>
    <property type="match status" value="1"/>
</dbReference>
<dbReference type="PROSITE" id="PS51918">
    <property type="entry name" value="RADICAL_SAM"/>
    <property type="match status" value="1"/>
</dbReference>
<dbReference type="InterPro" id="IPR006638">
    <property type="entry name" value="Elp3/MiaA/NifB-like_rSAM"/>
</dbReference>
<dbReference type="InterPro" id="IPR005839">
    <property type="entry name" value="Methylthiotransferase"/>
</dbReference>
<dbReference type="EC" id="2.8.4.3" evidence="10 14"/>
<dbReference type="OrthoDB" id="9805215at2"/>
<evidence type="ECO:0000256" key="9">
    <source>
        <dbReference type="ARBA" id="ARBA00023014"/>
    </source>
</evidence>
<comment type="catalytic activity">
    <reaction evidence="11">
        <text>N(6)-dimethylallyladenosine(37) in tRNA + (sulfur carrier)-SH + AH2 + S-adenosyl-L-methionine = 2-thio-N(6)-dimethylallyladenosine(37) in tRNA + (sulfur carrier)-H + 5'-deoxyadenosine + L-methionine + A + H(+)</text>
        <dbReference type="Rhea" id="RHEA:36339"/>
        <dbReference type="Rhea" id="RHEA-COMP:10375"/>
        <dbReference type="Rhea" id="RHEA-COMP:10377"/>
        <dbReference type="Rhea" id="RHEA-COMP:14737"/>
        <dbReference type="Rhea" id="RHEA-COMP:14739"/>
        <dbReference type="ChEBI" id="CHEBI:13193"/>
        <dbReference type="ChEBI" id="CHEBI:15378"/>
        <dbReference type="ChEBI" id="CHEBI:17319"/>
        <dbReference type="ChEBI" id="CHEBI:17499"/>
        <dbReference type="ChEBI" id="CHEBI:29917"/>
        <dbReference type="ChEBI" id="CHEBI:57844"/>
        <dbReference type="ChEBI" id="CHEBI:59789"/>
        <dbReference type="ChEBI" id="CHEBI:64428"/>
        <dbReference type="ChEBI" id="CHEBI:74415"/>
        <dbReference type="ChEBI" id="CHEBI:74416"/>
    </reaction>
    <physiologicalReaction direction="left-to-right" evidence="11">
        <dbReference type="Rhea" id="RHEA:36340"/>
    </physiologicalReaction>
</comment>
<evidence type="ECO:0000313" key="19">
    <source>
        <dbReference type="Proteomes" id="UP000254293"/>
    </source>
</evidence>
<comment type="subcellular location">
    <subcellularLocation>
        <location evidence="14">Cytoplasm</location>
    </subcellularLocation>
</comment>
<keyword evidence="7 14" id="KW-0479">Metal-binding</keyword>
<gene>
    <name evidence="14 18" type="primary">miaB</name>
    <name evidence="18" type="ORF">NCTC13336_01884</name>
</gene>
<dbReference type="InterPro" id="IPR058240">
    <property type="entry name" value="rSAM_sf"/>
</dbReference>
<dbReference type="Gene3D" id="3.40.50.12160">
    <property type="entry name" value="Methylthiotransferase, N-terminal domain"/>
    <property type="match status" value="1"/>
</dbReference>
<feature type="binding site" evidence="14">
    <location>
        <position position="83"/>
    </location>
    <ligand>
        <name>[4Fe-4S] cluster</name>
        <dbReference type="ChEBI" id="CHEBI:49883"/>
        <label>1</label>
    </ligand>
</feature>
<comment type="catalytic activity">
    <reaction evidence="12">
        <text>2-thio-N(6)-dimethylallyladenosine(37) in tRNA + S-adenosyl-L-methionine = 2-methylsulfanyl-N(6)-dimethylallyladenosine(37) in tRNA + S-adenosyl-L-homocysteine + H(+)</text>
        <dbReference type="Rhea" id="RHEA:37063"/>
        <dbReference type="Rhea" id="RHEA-COMP:10376"/>
        <dbReference type="Rhea" id="RHEA-COMP:10377"/>
        <dbReference type="ChEBI" id="CHEBI:15378"/>
        <dbReference type="ChEBI" id="CHEBI:57856"/>
        <dbReference type="ChEBI" id="CHEBI:59789"/>
        <dbReference type="ChEBI" id="CHEBI:74416"/>
        <dbReference type="ChEBI" id="CHEBI:74417"/>
    </reaction>
    <physiologicalReaction direction="left-to-right" evidence="12">
        <dbReference type="Rhea" id="RHEA:37064"/>
    </physiologicalReaction>
</comment>
<dbReference type="GO" id="GO:0035597">
    <property type="term" value="F:tRNA-2-methylthio-N(6)-dimethylallyladenosine(37) synthase activity"/>
    <property type="evidence" value="ECO:0007669"/>
    <property type="project" value="UniProtKB-EC"/>
</dbReference>
<keyword evidence="8 14" id="KW-0408">Iron</keyword>
<evidence type="ECO:0000256" key="8">
    <source>
        <dbReference type="ARBA" id="ARBA00023004"/>
    </source>
</evidence>
<protein>
    <recommendedName>
        <fullName evidence="10 14">tRNA-2-methylthio-N(6)-dimethylallyladenosine synthase</fullName>
        <ecNumber evidence="10 14">2.8.4.3</ecNumber>
    </recommendedName>
    <alternativeName>
        <fullName evidence="14">(Dimethylallyl)adenosine tRNA methylthiotransferase MiaB</fullName>
    </alternativeName>
    <alternativeName>
        <fullName evidence="14">tRNA-i(6)A37 methylthiotransferase</fullName>
    </alternativeName>
</protein>
<dbReference type="Proteomes" id="UP000254293">
    <property type="component" value="Unassembled WGS sequence"/>
</dbReference>
<dbReference type="PROSITE" id="PS01278">
    <property type="entry name" value="MTTASE_RADICAL"/>
    <property type="match status" value="1"/>
</dbReference>
<dbReference type="SFLD" id="SFLDF00273">
    <property type="entry name" value="(dimethylallyl)adenosine_tRNA"/>
    <property type="match status" value="1"/>
</dbReference>
<dbReference type="CDD" id="cd01335">
    <property type="entry name" value="Radical_SAM"/>
    <property type="match status" value="1"/>
</dbReference>
<keyword evidence="4 14" id="KW-0808">Transferase</keyword>
<dbReference type="Pfam" id="PF01938">
    <property type="entry name" value="TRAM"/>
    <property type="match status" value="1"/>
</dbReference>
<dbReference type="SFLD" id="SFLDS00029">
    <property type="entry name" value="Radical_SAM"/>
    <property type="match status" value="1"/>
</dbReference>
<evidence type="ECO:0000256" key="10">
    <source>
        <dbReference type="ARBA" id="ARBA00033765"/>
    </source>
</evidence>
<organism evidence="18 19">
    <name type="scientific">Kingella potus</name>
    <dbReference type="NCBI Taxonomy" id="265175"/>
    <lineage>
        <taxon>Bacteria</taxon>
        <taxon>Pseudomonadati</taxon>
        <taxon>Pseudomonadota</taxon>
        <taxon>Betaproteobacteria</taxon>
        <taxon>Neisseriales</taxon>
        <taxon>Neisseriaceae</taxon>
        <taxon>Kingella</taxon>
    </lineage>
</organism>
<keyword evidence="2 14" id="KW-0004">4Fe-4S</keyword>
<feature type="domain" description="TRAM" evidence="15">
    <location>
        <begin position="378"/>
        <end position="441"/>
    </location>
</feature>
<evidence type="ECO:0000256" key="13">
    <source>
        <dbReference type="ARBA" id="ARBA00052587"/>
    </source>
</evidence>